<name>A0ABS1VTQ7_9ACTN</name>
<reference evidence="2 3" key="1">
    <citation type="submission" date="2021-01" db="EMBL/GenBank/DDBJ databases">
        <title>Actinoplanes sp. nov. LDG1-01 isolated from lichen.</title>
        <authorList>
            <person name="Saeng-In P."/>
            <person name="Phongsopitanun W."/>
            <person name="Kanchanasin P."/>
            <person name="Yuki M."/>
            <person name="Kudo T."/>
            <person name="Ohkuma M."/>
            <person name="Tanasupawat S."/>
        </authorList>
    </citation>
    <scope>NUCLEOTIDE SEQUENCE [LARGE SCALE GENOMIC DNA]</scope>
    <source>
        <strain evidence="2 3">LDG1-01</strain>
    </source>
</reference>
<dbReference type="EMBL" id="JAENHO010000007">
    <property type="protein sequence ID" value="MBL7257829.1"/>
    <property type="molecule type" value="Genomic_DNA"/>
</dbReference>
<proteinExistence type="predicted"/>
<sequence length="228" mass="24515">MDDIVARIRAKLAAACTEPVPRPRTVVRAPGGRRLGAALSEERVAAYEHWLDSLPDGKLIPDFRHQAPGSPDELADVLSTSGSSCERQAAAYTLGGRLPLTDRAREALVRAVTCDPDRGVRMDAIRTLAELDAGAAPVLASALKDPDSLVRRRALVHLLRVSDDETTYGPAARELLRDEHPNVRMAAADLLTRAGWAGEQCQGPRRMNSLRERTAASTSRGALSGEPA</sequence>
<feature type="region of interest" description="Disordered" evidence="1">
    <location>
        <begin position="203"/>
        <end position="228"/>
    </location>
</feature>
<comment type="caution">
    <text evidence="2">The sequence shown here is derived from an EMBL/GenBank/DDBJ whole genome shotgun (WGS) entry which is preliminary data.</text>
</comment>
<dbReference type="Gene3D" id="1.25.10.10">
    <property type="entry name" value="Leucine-rich Repeat Variant"/>
    <property type="match status" value="1"/>
</dbReference>
<dbReference type="Pfam" id="PF13646">
    <property type="entry name" value="HEAT_2"/>
    <property type="match status" value="1"/>
</dbReference>
<evidence type="ECO:0000313" key="2">
    <source>
        <dbReference type="EMBL" id="MBL7257829.1"/>
    </source>
</evidence>
<dbReference type="RefSeq" id="WP_202994439.1">
    <property type="nucleotide sequence ID" value="NZ_JAENHO010000007.1"/>
</dbReference>
<keyword evidence="3" id="KW-1185">Reference proteome</keyword>
<gene>
    <name evidence="2" type="ORF">JKJ07_26330</name>
</gene>
<dbReference type="InterPro" id="IPR016024">
    <property type="entry name" value="ARM-type_fold"/>
</dbReference>
<evidence type="ECO:0000313" key="3">
    <source>
        <dbReference type="Proteomes" id="UP000598996"/>
    </source>
</evidence>
<accession>A0ABS1VTQ7</accession>
<evidence type="ECO:0000256" key="1">
    <source>
        <dbReference type="SAM" id="MobiDB-lite"/>
    </source>
</evidence>
<dbReference type="Proteomes" id="UP000598996">
    <property type="component" value="Unassembled WGS sequence"/>
</dbReference>
<organism evidence="2 3">
    <name type="scientific">Paractinoplanes lichenicola</name>
    <dbReference type="NCBI Taxonomy" id="2802976"/>
    <lineage>
        <taxon>Bacteria</taxon>
        <taxon>Bacillati</taxon>
        <taxon>Actinomycetota</taxon>
        <taxon>Actinomycetes</taxon>
        <taxon>Micromonosporales</taxon>
        <taxon>Micromonosporaceae</taxon>
        <taxon>Paractinoplanes</taxon>
    </lineage>
</organism>
<dbReference type="InterPro" id="IPR011989">
    <property type="entry name" value="ARM-like"/>
</dbReference>
<protein>
    <submittedName>
        <fullName evidence="2">HEAT repeat domain-containing protein</fullName>
    </submittedName>
</protein>
<dbReference type="SUPFAM" id="SSF48371">
    <property type="entry name" value="ARM repeat"/>
    <property type="match status" value="2"/>
</dbReference>